<sequence>MGWDWGTRLLKRQE</sequence>
<name>I2CVC4_MACMU</name>
<evidence type="ECO:0000313" key="1">
    <source>
        <dbReference type="EMBL" id="AFJ70909.1"/>
    </source>
</evidence>
<organism evidence="1">
    <name type="scientific">Macaca mulatta</name>
    <name type="common">Rhesus macaque</name>
    <dbReference type="NCBI Taxonomy" id="9544"/>
    <lineage>
        <taxon>Eukaryota</taxon>
        <taxon>Metazoa</taxon>
        <taxon>Chordata</taxon>
        <taxon>Craniata</taxon>
        <taxon>Vertebrata</taxon>
        <taxon>Euteleostomi</taxon>
        <taxon>Mammalia</taxon>
        <taxon>Eutheria</taxon>
        <taxon>Euarchontoglires</taxon>
        <taxon>Primates</taxon>
        <taxon>Haplorrhini</taxon>
        <taxon>Catarrhini</taxon>
        <taxon>Cercopithecidae</taxon>
        <taxon>Cercopithecinae</taxon>
        <taxon>Macaca</taxon>
    </lineage>
</organism>
<accession>I2CVC4</accession>
<proteinExistence type="evidence at transcript level"/>
<reference evidence="1" key="1">
    <citation type="journal article" date="2014" name="Biol. Direct">
        <title>A new rhesus macaque assembly and annotation for next-generation sequencing analyses.</title>
        <authorList>
            <person name="Zimin A.V."/>
            <person name="Cornish A.S."/>
            <person name="Maudhoo M.D."/>
            <person name="Gibbs R.M."/>
            <person name="Zhang X."/>
            <person name="Pandey S."/>
            <person name="Meehan D.T."/>
            <person name="Wipfler K."/>
            <person name="Bosinger S.E."/>
            <person name="Johnson Z.P."/>
            <person name="Tharp G.K."/>
            <person name="Marcais G."/>
            <person name="Roberts M."/>
            <person name="Ferguson B."/>
            <person name="Fox H.S."/>
            <person name="Treangen T."/>
            <person name="Salzberg S.L."/>
            <person name="Yorke J.A."/>
            <person name="Norgren R.B.Jr."/>
        </authorList>
    </citation>
    <scope>NUCLEOTIDE SEQUENCE</scope>
    <source>
        <tissue evidence="1">Orbital</tissue>
    </source>
</reference>
<protein>
    <submittedName>
        <fullName evidence="1">FAD synthase isoform 1</fullName>
    </submittedName>
</protein>
<gene>
    <name evidence="1" type="primary">FLAD1</name>
</gene>
<dbReference type="EMBL" id="JV635569">
    <property type="protein sequence ID" value="AFJ70909.1"/>
    <property type="molecule type" value="mRNA"/>
</dbReference>